<dbReference type="EMBL" id="JENJ01000040">
    <property type="protein sequence ID" value="KGM95443.1"/>
    <property type="molecule type" value="Genomic_DNA"/>
</dbReference>
<evidence type="ECO:0000256" key="2">
    <source>
        <dbReference type="ARBA" id="ARBA00022723"/>
    </source>
</evidence>
<dbReference type="OrthoDB" id="9802248at2"/>
<keyword evidence="2" id="KW-0479">Metal-binding</keyword>
<dbReference type="GO" id="GO:0046872">
    <property type="term" value="F:metal ion binding"/>
    <property type="evidence" value="ECO:0007669"/>
    <property type="project" value="UniProtKB-KW"/>
</dbReference>
<dbReference type="InterPro" id="IPR051453">
    <property type="entry name" value="MBL_Glyoxalase_II"/>
</dbReference>
<dbReference type="GO" id="GO:0016787">
    <property type="term" value="F:hydrolase activity"/>
    <property type="evidence" value="ECO:0007669"/>
    <property type="project" value="UniProtKB-KW"/>
</dbReference>
<dbReference type="CDD" id="cd06262">
    <property type="entry name" value="metallo-hydrolase-like_MBL-fold"/>
    <property type="match status" value="1"/>
</dbReference>
<dbReference type="SMART" id="SM00849">
    <property type="entry name" value="Lactamase_B"/>
    <property type="match status" value="1"/>
</dbReference>
<sequence length="208" mass="23812">MEVIRIVLGAYYTNCYIVDEEKERECILIDPADNADYLSSYLEHKKLVPIAIILTHEHYDHILAVPGLQEKYPYLKVYCHKSAVSKDFYEYDMGVRYPTVKTFKCVDLLEDKQVLTLMGIKFIVMHTPGHSPGSIVLQTKDCLFTGDTLFKGGIGRTDFKGGNTIEIINSLKKIIQLPMKNAKIFPGHDESTSLEWEKKYNPYLAKLI</sequence>
<protein>
    <submittedName>
        <fullName evidence="6">Hydroxyacylglutathione hydrolase</fullName>
    </submittedName>
</protein>
<dbReference type="Pfam" id="PF00753">
    <property type="entry name" value="Lactamase_B"/>
    <property type="match status" value="1"/>
</dbReference>
<evidence type="ECO:0000313" key="7">
    <source>
        <dbReference type="Proteomes" id="UP000030012"/>
    </source>
</evidence>
<dbReference type="RefSeq" id="WP_039255745.1">
    <property type="nucleotide sequence ID" value="NZ_JENJ01000040.1"/>
</dbReference>
<evidence type="ECO:0000313" key="6">
    <source>
        <dbReference type="EMBL" id="KGM95443.1"/>
    </source>
</evidence>
<evidence type="ECO:0000256" key="4">
    <source>
        <dbReference type="ARBA" id="ARBA00022833"/>
    </source>
</evidence>
<accession>A0A0A0I481</accession>
<evidence type="ECO:0000256" key="1">
    <source>
        <dbReference type="ARBA" id="ARBA00001947"/>
    </source>
</evidence>
<organism evidence="6 7">
    <name type="scientific">Clostridium novyi A str. 4552</name>
    <dbReference type="NCBI Taxonomy" id="1444289"/>
    <lineage>
        <taxon>Bacteria</taxon>
        <taxon>Bacillati</taxon>
        <taxon>Bacillota</taxon>
        <taxon>Clostridia</taxon>
        <taxon>Eubacteriales</taxon>
        <taxon>Clostridiaceae</taxon>
        <taxon>Clostridium</taxon>
    </lineage>
</organism>
<proteinExistence type="predicted"/>
<keyword evidence="3 6" id="KW-0378">Hydrolase</keyword>
<reference evidence="6 7" key="1">
    <citation type="submission" date="2014-01" db="EMBL/GenBank/DDBJ databases">
        <title>Plasmidome dynamics in the species complex Clostridium novyi sensu lato converts strains of independent lineages into distinctly different pathogens.</title>
        <authorList>
            <person name="Skarin H."/>
            <person name="Segerman B."/>
        </authorList>
    </citation>
    <scope>NUCLEOTIDE SEQUENCE [LARGE SCALE GENOMIC DNA]</scope>
    <source>
        <strain evidence="6 7">4552</strain>
    </source>
</reference>
<comment type="cofactor">
    <cofactor evidence="1">
        <name>Zn(2+)</name>
        <dbReference type="ChEBI" id="CHEBI:29105"/>
    </cofactor>
</comment>
<evidence type="ECO:0000256" key="3">
    <source>
        <dbReference type="ARBA" id="ARBA00022801"/>
    </source>
</evidence>
<dbReference type="SUPFAM" id="SSF56281">
    <property type="entry name" value="Metallo-hydrolase/oxidoreductase"/>
    <property type="match status" value="1"/>
</dbReference>
<dbReference type="Gene3D" id="3.60.15.10">
    <property type="entry name" value="Ribonuclease Z/Hydroxyacylglutathione hydrolase-like"/>
    <property type="match status" value="1"/>
</dbReference>
<gene>
    <name evidence="6" type="ORF">Z968_09165</name>
</gene>
<name>A0A0A0I481_CLONO</name>
<feature type="domain" description="Metallo-beta-lactamase" evidence="5">
    <location>
        <begin position="12"/>
        <end position="188"/>
    </location>
</feature>
<evidence type="ECO:0000259" key="5">
    <source>
        <dbReference type="SMART" id="SM00849"/>
    </source>
</evidence>
<comment type="caution">
    <text evidence="6">The sequence shown here is derived from an EMBL/GenBank/DDBJ whole genome shotgun (WGS) entry which is preliminary data.</text>
</comment>
<keyword evidence="4" id="KW-0862">Zinc</keyword>
<dbReference type="InterPro" id="IPR036866">
    <property type="entry name" value="RibonucZ/Hydroxyglut_hydro"/>
</dbReference>
<dbReference type="PANTHER" id="PTHR46233:SF3">
    <property type="entry name" value="HYDROXYACYLGLUTATHIONE HYDROLASE GLOC"/>
    <property type="match status" value="1"/>
</dbReference>
<dbReference type="AlphaFoldDB" id="A0A0A0I481"/>
<dbReference type="InterPro" id="IPR001279">
    <property type="entry name" value="Metallo-B-lactamas"/>
</dbReference>
<dbReference type="Proteomes" id="UP000030012">
    <property type="component" value="Unassembled WGS sequence"/>
</dbReference>
<dbReference type="PANTHER" id="PTHR46233">
    <property type="entry name" value="HYDROXYACYLGLUTATHIONE HYDROLASE GLOC"/>
    <property type="match status" value="1"/>
</dbReference>